<evidence type="ECO:0000256" key="2">
    <source>
        <dbReference type="ARBA" id="ARBA00010145"/>
    </source>
</evidence>
<dbReference type="InterPro" id="IPR038770">
    <property type="entry name" value="Na+/solute_symporter_sf"/>
</dbReference>
<protein>
    <submittedName>
        <fullName evidence="9">AEC family transporter</fullName>
    </submittedName>
</protein>
<dbReference type="PANTHER" id="PTHR36838">
    <property type="entry name" value="AUXIN EFFLUX CARRIER FAMILY PROTEIN"/>
    <property type="match status" value="1"/>
</dbReference>
<keyword evidence="4" id="KW-1003">Cell membrane</keyword>
<proteinExistence type="inferred from homology"/>
<evidence type="ECO:0000256" key="8">
    <source>
        <dbReference type="SAM" id="Phobius"/>
    </source>
</evidence>
<organism evidence="9">
    <name type="scientific">Leptolyngbya sp. NK1-12</name>
    <dbReference type="NCBI Taxonomy" id="2547451"/>
    <lineage>
        <taxon>Bacteria</taxon>
        <taxon>Bacillati</taxon>
        <taxon>Cyanobacteriota</taxon>
        <taxon>Cyanophyceae</taxon>
        <taxon>Leptolyngbyales</taxon>
        <taxon>Leptolyngbyaceae</taxon>
        <taxon>Leptolyngbya group</taxon>
        <taxon>Leptolyngbya</taxon>
    </lineage>
</organism>
<dbReference type="Pfam" id="PF03547">
    <property type="entry name" value="Mem_trans"/>
    <property type="match status" value="1"/>
</dbReference>
<comment type="similarity">
    <text evidence="2">Belongs to the auxin efflux carrier (TC 2.A.69) family.</text>
</comment>
<dbReference type="AlphaFoldDB" id="A0AA97APT8"/>
<feature type="transmembrane region" description="Helical" evidence="8">
    <location>
        <begin position="189"/>
        <end position="208"/>
    </location>
</feature>
<name>A0AA97APT8_9CYAN</name>
<sequence length="324" mass="35582">MTGLENLWKLYLPLVGWVVFGVILGYKLPQSIPLVLGKFLFWIGVPLSILTFLQQADLSASVWIAPMAAWAAMLLGAGLAWLWVQLHLRLPFFRSPSDRHHLTQRHYPLQHPPSQGSFLLAAMVGNTGYLGYPVALALVGPQYFGWAVFYDTLGSTLGAYGLGVLLAAHYGKTATNQAQFLLALIRNPALWSFWIGLGLNQLTLPIAVEQGMQGIGWTMIALSLLLLGMRLSQIRSWGSVQQASISLSIKMLLVPLVLGLSLSQFGIHRPAQLVIVLQMAMPPAFATLIIAEAYDLDRELTVTTLALGSLLLLLLLPFWLILFS</sequence>
<keyword evidence="5 8" id="KW-0812">Transmembrane</keyword>
<evidence type="ECO:0000313" key="9">
    <source>
        <dbReference type="EMBL" id="WNZ22233.1"/>
    </source>
</evidence>
<dbReference type="Gene3D" id="1.20.1530.20">
    <property type="match status" value="1"/>
</dbReference>
<feature type="transmembrane region" description="Helical" evidence="8">
    <location>
        <begin position="6"/>
        <end position="27"/>
    </location>
</feature>
<gene>
    <name evidence="9" type="ORF">HJG54_04710</name>
</gene>
<keyword evidence="3" id="KW-0813">Transport</keyword>
<evidence type="ECO:0000256" key="3">
    <source>
        <dbReference type="ARBA" id="ARBA00022448"/>
    </source>
</evidence>
<feature type="transmembrane region" description="Helical" evidence="8">
    <location>
        <begin position="271"/>
        <end position="290"/>
    </location>
</feature>
<accession>A0AA97APT8</accession>
<dbReference type="RefSeq" id="WP_316433655.1">
    <property type="nucleotide sequence ID" value="NZ_CP053586.1"/>
</dbReference>
<evidence type="ECO:0000256" key="7">
    <source>
        <dbReference type="ARBA" id="ARBA00023136"/>
    </source>
</evidence>
<comment type="subcellular location">
    <subcellularLocation>
        <location evidence="1">Cell membrane</location>
        <topology evidence="1">Multi-pass membrane protein</topology>
    </subcellularLocation>
</comment>
<feature type="transmembrane region" description="Helical" evidence="8">
    <location>
        <begin position="62"/>
        <end position="84"/>
    </location>
</feature>
<evidence type="ECO:0000256" key="6">
    <source>
        <dbReference type="ARBA" id="ARBA00022989"/>
    </source>
</evidence>
<dbReference type="InterPro" id="IPR004776">
    <property type="entry name" value="Mem_transp_PIN-like"/>
</dbReference>
<keyword evidence="7 8" id="KW-0472">Membrane</keyword>
<reference evidence="9" key="1">
    <citation type="submission" date="2020-05" db="EMBL/GenBank/DDBJ databases">
        <authorList>
            <person name="Zhu T."/>
            <person name="Keshari N."/>
            <person name="Lu X."/>
        </authorList>
    </citation>
    <scope>NUCLEOTIDE SEQUENCE</scope>
    <source>
        <strain evidence="9">NK1-12</strain>
    </source>
</reference>
<evidence type="ECO:0000256" key="5">
    <source>
        <dbReference type="ARBA" id="ARBA00022692"/>
    </source>
</evidence>
<dbReference type="GO" id="GO:0005886">
    <property type="term" value="C:plasma membrane"/>
    <property type="evidence" value="ECO:0007669"/>
    <property type="project" value="UniProtKB-SubCell"/>
</dbReference>
<keyword evidence="6 8" id="KW-1133">Transmembrane helix</keyword>
<evidence type="ECO:0000256" key="1">
    <source>
        <dbReference type="ARBA" id="ARBA00004651"/>
    </source>
</evidence>
<feature type="transmembrane region" description="Helical" evidence="8">
    <location>
        <begin position="144"/>
        <end position="168"/>
    </location>
</feature>
<dbReference type="GO" id="GO:0055085">
    <property type="term" value="P:transmembrane transport"/>
    <property type="evidence" value="ECO:0007669"/>
    <property type="project" value="InterPro"/>
</dbReference>
<evidence type="ECO:0000256" key="4">
    <source>
        <dbReference type="ARBA" id="ARBA00022475"/>
    </source>
</evidence>
<dbReference type="PANTHER" id="PTHR36838:SF1">
    <property type="entry name" value="SLR1864 PROTEIN"/>
    <property type="match status" value="1"/>
</dbReference>
<dbReference type="EMBL" id="CP053586">
    <property type="protein sequence ID" value="WNZ22233.1"/>
    <property type="molecule type" value="Genomic_DNA"/>
</dbReference>
<feature type="transmembrane region" description="Helical" evidence="8">
    <location>
        <begin position="39"/>
        <end position="56"/>
    </location>
</feature>
<feature type="transmembrane region" description="Helical" evidence="8">
    <location>
        <begin position="243"/>
        <end position="265"/>
    </location>
</feature>
<feature type="transmembrane region" description="Helical" evidence="8">
    <location>
        <begin position="118"/>
        <end position="138"/>
    </location>
</feature>
<feature type="transmembrane region" description="Helical" evidence="8">
    <location>
        <begin position="302"/>
        <end position="322"/>
    </location>
</feature>
<feature type="transmembrane region" description="Helical" evidence="8">
    <location>
        <begin position="214"/>
        <end position="231"/>
    </location>
</feature>